<protein>
    <submittedName>
        <fullName evidence="9">Major facilitator superfamily</fullName>
    </submittedName>
</protein>
<accession>A0A061S4N7</accession>
<sequence>MATTALSRGLSRVVSRSLRSEETDSTAERTGTGQEPPTLFFTLFHTGAWRILPYLLVSVLGVAVVIPALPVILTDYFAQRRQGGDTPVSCSSYPPAAQPSYCQDAHSDSVTWSSGASFVSNTIVAFFLTPFVGRLSDQLGRKPFMLASSVLSVLPLAVFFLSANNVISILWWFPAQVATAAVDKVSLAVAFTADLMPPSLRASTIGLVTASFACGIFVGPLISSRLTIQQITWTLPVFAAASLLWVVFAIPETTTAASRAEARASAAAAAAADTGALSGLASTWRIVMRSRLFLTLTAVMMVVGVVQEGLMDLLMQYLQIKVSFGVADNSAVLMVVGVGGLVSQVLLLRPLLHLLGEKRVLVLALLAQGARDVMLAFAESKTAVWIALNVGILGLMSLPTLSAIKSNNSAEHEQGAVQGALFGAKSLAQGTGPLIFAPMFAAFTRSDSPLPYMPGAPLLVGAALLLAASLLACSLPVEATERSAAAAAKGPSSPRSEDLETRLLGGDDGRSPPSGSPGKTPRLGAYYGPKGDRAEAASSGGAALPVEGAPGGPGPRWAGGSPSQLLPAIAEGERDRGEALA</sequence>
<dbReference type="GO" id="GO:0022857">
    <property type="term" value="F:transmembrane transporter activity"/>
    <property type="evidence" value="ECO:0007669"/>
    <property type="project" value="InterPro"/>
</dbReference>
<feature type="transmembrane region" description="Helical" evidence="6">
    <location>
        <begin position="51"/>
        <end position="73"/>
    </location>
</feature>
<evidence type="ECO:0000256" key="2">
    <source>
        <dbReference type="ARBA" id="ARBA00022692"/>
    </source>
</evidence>
<comment type="subcellular location">
    <subcellularLocation>
        <location evidence="1">Membrane</location>
        <topology evidence="1">Multi-pass membrane protein</topology>
    </subcellularLocation>
</comment>
<dbReference type="InterPro" id="IPR020846">
    <property type="entry name" value="MFS_dom"/>
</dbReference>
<dbReference type="PROSITE" id="PS50850">
    <property type="entry name" value="MFS"/>
    <property type="match status" value="1"/>
</dbReference>
<evidence type="ECO:0000256" key="3">
    <source>
        <dbReference type="ARBA" id="ARBA00022989"/>
    </source>
</evidence>
<evidence type="ECO:0000256" key="5">
    <source>
        <dbReference type="SAM" id="MobiDB-lite"/>
    </source>
</evidence>
<evidence type="ECO:0000259" key="7">
    <source>
        <dbReference type="PROSITE" id="PS50850"/>
    </source>
</evidence>
<feature type="region of interest" description="Disordered" evidence="5">
    <location>
        <begin position="485"/>
        <end position="581"/>
    </location>
</feature>
<dbReference type="EMBL" id="GBEZ01010073">
    <property type="protein sequence ID" value="JAC75569.1"/>
    <property type="molecule type" value="Transcribed_RNA"/>
</dbReference>
<dbReference type="AlphaFoldDB" id="A0A061S4N7"/>
<feature type="compositionally biased region" description="Basic and acidic residues" evidence="5">
    <location>
        <begin position="571"/>
        <end position="581"/>
    </location>
</feature>
<name>A0A061S4N7_9CHLO</name>
<proteinExistence type="predicted"/>
<feature type="transmembrane region" description="Helical" evidence="6">
    <location>
        <begin position="456"/>
        <end position="477"/>
    </location>
</feature>
<dbReference type="EMBL" id="GBEZ01007488">
    <property type="protein sequence ID" value="JAC77979.1"/>
    <property type="molecule type" value="Transcribed_RNA"/>
</dbReference>
<feature type="region of interest" description="Disordered" evidence="5">
    <location>
        <begin position="1"/>
        <end position="33"/>
    </location>
</feature>
<evidence type="ECO:0000313" key="9">
    <source>
        <dbReference type="EMBL" id="JAC77979.1"/>
    </source>
</evidence>
<evidence type="ECO:0000313" key="8">
    <source>
        <dbReference type="EMBL" id="JAC75569.1"/>
    </source>
</evidence>
<dbReference type="Gene3D" id="1.20.1250.20">
    <property type="entry name" value="MFS general substrate transporter like domains"/>
    <property type="match status" value="1"/>
</dbReference>
<dbReference type="PROSITE" id="PS00216">
    <property type="entry name" value="SUGAR_TRANSPORT_1"/>
    <property type="match status" value="1"/>
</dbReference>
<feature type="compositionally biased region" description="Low complexity" evidence="5">
    <location>
        <begin position="1"/>
        <end position="17"/>
    </location>
</feature>
<dbReference type="PANTHER" id="PTHR23507:SF1">
    <property type="entry name" value="FI18259P1-RELATED"/>
    <property type="match status" value="1"/>
</dbReference>
<dbReference type="GO" id="GO:0016020">
    <property type="term" value="C:membrane"/>
    <property type="evidence" value="ECO:0007669"/>
    <property type="project" value="UniProtKB-SubCell"/>
</dbReference>
<reference evidence="9" key="1">
    <citation type="submission" date="2014-05" db="EMBL/GenBank/DDBJ databases">
        <title>The transcriptome of the halophilic microalga Tetraselmis sp. GSL018 isolated from the Great Salt Lake, Utah.</title>
        <authorList>
            <person name="Jinkerson R.E."/>
            <person name="D'Adamo S."/>
            <person name="Posewitz M.C."/>
        </authorList>
    </citation>
    <scope>NUCLEOTIDE SEQUENCE</scope>
    <source>
        <strain evidence="9">GSL018</strain>
    </source>
</reference>
<evidence type="ECO:0000256" key="6">
    <source>
        <dbReference type="SAM" id="Phobius"/>
    </source>
</evidence>
<feature type="domain" description="Major facilitator superfamily (MFS) profile" evidence="7">
    <location>
        <begin position="56"/>
        <end position="480"/>
    </location>
</feature>
<evidence type="ECO:0000256" key="1">
    <source>
        <dbReference type="ARBA" id="ARBA00004141"/>
    </source>
</evidence>
<dbReference type="Pfam" id="PF07690">
    <property type="entry name" value="MFS_1"/>
    <property type="match status" value="1"/>
</dbReference>
<feature type="transmembrane region" description="Helical" evidence="6">
    <location>
        <begin position="384"/>
        <end position="404"/>
    </location>
</feature>
<keyword evidence="3 6" id="KW-1133">Transmembrane helix</keyword>
<feature type="transmembrane region" description="Helical" evidence="6">
    <location>
        <begin position="205"/>
        <end position="224"/>
    </location>
</feature>
<dbReference type="SUPFAM" id="SSF103473">
    <property type="entry name" value="MFS general substrate transporter"/>
    <property type="match status" value="1"/>
</dbReference>
<gene>
    <name evidence="9" type="ORF">TSPGSL018_16338</name>
    <name evidence="8" type="ORF">TSPGSL018_22725</name>
</gene>
<dbReference type="InterPro" id="IPR005829">
    <property type="entry name" value="Sugar_transporter_CS"/>
</dbReference>
<keyword evidence="4 6" id="KW-0472">Membrane</keyword>
<dbReference type="InterPro" id="IPR011701">
    <property type="entry name" value="MFS"/>
</dbReference>
<feature type="compositionally biased region" description="Basic and acidic residues" evidence="5">
    <location>
        <begin position="495"/>
        <end position="510"/>
    </location>
</feature>
<dbReference type="InterPro" id="IPR036259">
    <property type="entry name" value="MFS_trans_sf"/>
</dbReference>
<feature type="transmembrane region" description="Helical" evidence="6">
    <location>
        <begin position="330"/>
        <end position="348"/>
    </location>
</feature>
<feature type="transmembrane region" description="Helical" evidence="6">
    <location>
        <begin position="292"/>
        <end position="310"/>
    </location>
</feature>
<feature type="transmembrane region" description="Helical" evidence="6">
    <location>
        <begin position="230"/>
        <end position="250"/>
    </location>
</feature>
<dbReference type="PANTHER" id="PTHR23507">
    <property type="entry name" value="ZGC:174356"/>
    <property type="match status" value="1"/>
</dbReference>
<keyword evidence="2 6" id="KW-0812">Transmembrane</keyword>
<evidence type="ECO:0000256" key="4">
    <source>
        <dbReference type="ARBA" id="ARBA00023136"/>
    </source>
</evidence>
<organism evidence="9">
    <name type="scientific">Tetraselmis sp. GSL018</name>
    <dbReference type="NCBI Taxonomy" id="582737"/>
    <lineage>
        <taxon>Eukaryota</taxon>
        <taxon>Viridiplantae</taxon>
        <taxon>Chlorophyta</taxon>
        <taxon>core chlorophytes</taxon>
        <taxon>Chlorodendrophyceae</taxon>
        <taxon>Chlorodendrales</taxon>
        <taxon>Chlorodendraceae</taxon>
        <taxon>Tetraselmis</taxon>
    </lineage>
</organism>